<reference evidence="1" key="1">
    <citation type="submission" date="2021-02" db="EMBL/GenBank/DDBJ databases">
        <authorList>
            <consortium name="DOE Joint Genome Institute"/>
            <person name="Ahrendt S."/>
            <person name="Looney B.P."/>
            <person name="Miyauchi S."/>
            <person name="Morin E."/>
            <person name="Drula E."/>
            <person name="Courty P.E."/>
            <person name="Chicoki N."/>
            <person name="Fauchery L."/>
            <person name="Kohler A."/>
            <person name="Kuo A."/>
            <person name="Labutti K."/>
            <person name="Pangilinan J."/>
            <person name="Lipzen A."/>
            <person name="Riley R."/>
            <person name="Andreopoulos W."/>
            <person name="He G."/>
            <person name="Johnson J."/>
            <person name="Barry K.W."/>
            <person name="Grigoriev I.V."/>
            <person name="Nagy L."/>
            <person name="Hibbett D."/>
            <person name="Henrissat B."/>
            <person name="Matheny P.B."/>
            <person name="Labbe J."/>
            <person name="Martin F."/>
        </authorList>
    </citation>
    <scope>NUCLEOTIDE SEQUENCE</scope>
    <source>
        <strain evidence="1">EC-137</strain>
    </source>
</reference>
<dbReference type="EMBL" id="MU273531">
    <property type="protein sequence ID" value="KAI0032959.1"/>
    <property type="molecule type" value="Genomic_DNA"/>
</dbReference>
<sequence length="542" mass="61254">MKLHDEEIRVNGLLFCGHGFEFCNHCATDLRTTNDHAIKGELDNWSSMSKEDMLDDMMRSLMNPSNRKSLSVEGRVVNTGQRVPSDANSAYIDELIWACKEHDKADCKICFNWPKLIRQAEVKKERGLVEDRDMLLGLLNSMGVEFPTNTKLSTDVFEKKLTSALNFAQDIANFSEQMPVNPTVLPRWEGESVFDSVRRGNIQEAMQNWNSVTQGRGFSTSPLYENAFIDVRQTVMHLGKNFDEGRSTFVLQDKDQQEALCIRILDVYRLGEKTPLILLSYASQTAHEPITKTLDFIQAQMNAGYVAHITCTRQEQAILRRLLYINSTKVAAAYNAGLKPYENEFQITFLLPVGPLAQVDIGKLTNDPGCALCGKKTTSRCSSCLSVHYCSPECQRAHWKEHRSFCRSIRGGTWRTLSFSDHIVFDGQRMYSSIISNTSSKLNSVGKKHEEGKAPANVHGDRAFLVKLQRPLGPIGMGILVYDRTRSFSGHINRAKDPGAYDQAMQYMPPGGALKIYRWAKRIGDWDLSICLDREPEGTLQW</sequence>
<name>A0ACB8QM90_9AGAM</name>
<gene>
    <name evidence="1" type="ORF">K488DRAFT_48696</name>
</gene>
<proteinExistence type="predicted"/>
<protein>
    <submittedName>
        <fullName evidence="1">Uncharacterized protein</fullName>
    </submittedName>
</protein>
<comment type="caution">
    <text evidence="1">The sequence shown here is derived from an EMBL/GenBank/DDBJ whole genome shotgun (WGS) entry which is preliminary data.</text>
</comment>
<accession>A0ACB8QM90</accession>
<organism evidence="1 2">
    <name type="scientific">Vararia minispora EC-137</name>
    <dbReference type="NCBI Taxonomy" id="1314806"/>
    <lineage>
        <taxon>Eukaryota</taxon>
        <taxon>Fungi</taxon>
        <taxon>Dikarya</taxon>
        <taxon>Basidiomycota</taxon>
        <taxon>Agaricomycotina</taxon>
        <taxon>Agaricomycetes</taxon>
        <taxon>Russulales</taxon>
        <taxon>Lachnocladiaceae</taxon>
        <taxon>Vararia</taxon>
    </lineage>
</organism>
<keyword evidence="2" id="KW-1185">Reference proteome</keyword>
<evidence type="ECO:0000313" key="2">
    <source>
        <dbReference type="Proteomes" id="UP000814128"/>
    </source>
</evidence>
<evidence type="ECO:0000313" key="1">
    <source>
        <dbReference type="EMBL" id="KAI0032959.1"/>
    </source>
</evidence>
<dbReference type="Proteomes" id="UP000814128">
    <property type="component" value="Unassembled WGS sequence"/>
</dbReference>
<reference evidence="1" key="2">
    <citation type="journal article" date="2022" name="New Phytol.">
        <title>Evolutionary transition to the ectomycorrhizal habit in the genomes of a hyperdiverse lineage of mushroom-forming fungi.</title>
        <authorList>
            <person name="Looney B."/>
            <person name="Miyauchi S."/>
            <person name="Morin E."/>
            <person name="Drula E."/>
            <person name="Courty P.E."/>
            <person name="Kohler A."/>
            <person name="Kuo A."/>
            <person name="LaButti K."/>
            <person name="Pangilinan J."/>
            <person name="Lipzen A."/>
            <person name="Riley R."/>
            <person name="Andreopoulos W."/>
            <person name="He G."/>
            <person name="Johnson J."/>
            <person name="Nolan M."/>
            <person name="Tritt A."/>
            <person name="Barry K.W."/>
            <person name="Grigoriev I.V."/>
            <person name="Nagy L.G."/>
            <person name="Hibbett D."/>
            <person name="Henrissat B."/>
            <person name="Matheny P.B."/>
            <person name="Labbe J."/>
            <person name="Martin F.M."/>
        </authorList>
    </citation>
    <scope>NUCLEOTIDE SEQUENCE</scope>
    <source>
        <strain evidence="1">EC-137</strain>
    </source>
</reference>